<protein>
    <submittedName>
        <fullName evidence="1">Uncharacterized protein</fullName>
    </submittedName>
</protein>
<sequence length="377" mass="42837">MVGGESSQKVDEMPPLPLNDNAEYISNLNSYEEACESDPELQAFDQTLHQRTSRVINTLAIGVEVQTLSLDSLREVTTSLLDMNQEVVKVILECKKDIWNNQDLFALVEDYFDNSLQTLDFCTALEKCLKRASDSQLILQFAIRQFEEEELGRTQGTKYIKTLGELRNFKAAGDPFTEEFFTIFQSVYKQQTVMLERLKVRCGKLDRKLKHAKVWRRVTNVIFVAAFVSVLIVSVVAAAIALPQVVTALAHELPAPIRSVGKWCDSLWKNYQEALKGQRELVASMQMGTYVTLKDMDSIRTLVSRLEIEIESATRKVDFAMGDDEEALKFFMGEIKKKLMVFVESVDGLGEYADQCSQEIRRARMVVLQRIVKSSNT</sequence>
<evidence type="ECO:0000313" key="1">
    <source>
        <dbReference type="EMBL" id="KAI4330636.1"/>
    </source>
</evidence>
<proteinExistence type="predicted"/>
<organism evidence="1 2">
    <name type="scientific">Melastoma candidum</name>
    <dbReference type="NCBI Taxonomy" id="119954"/>
    <lineage>
        <taxon>Eukaryota</taxon>
        <taxon>Viridiplantae</taxon>
        <taxon>Streptophyta</taxon>
        <taxon>Embryophyta</taxon>
        <taxon>Tracheophyta</taxon>
        <taxon>Spermatophyta</taxon>
        <taxon>Magnoliopsida</taxon>
        <taxon>eudicotyledons</taxon>
        <taxon>Gunneridae</taxon>
        <taxon>Pentapetalae</taxon>
        <taxon>rosids</taxon>
        <taxon>malvids</taxon>
        <taxon>Myrtales</taxon>
        <taxon>Melastomataceae</taxon>
        <taxon>Melastomatoideae</taxon>
        <taxon>Melastomateae</taxon>
        <taxon>Melastoma</taxon>
    </lineage>
</organism>
<accession>A0ACB9N2Z5</accession>
<name>A0ACB9N2Z5_9MYRT</name>
<dbReference type="EMBL" id="CM042887">
    <property type="protein sequence ID" value="KAI4330636.1"/>
    <property type="molecule type" value="Genomic_DNA"/>
</dbReference>
<evidence type="ECO:0000313" key="2">
    <source>
        <dbReference type="Proteomes" id="UP001057402"/>
    </source>
</evidence>
<dbReference type="Proteomes" id="UP001057402">
    <property type="component" value="Chromosome 8"/>
</dbReference>
<gene>
    <name evidence="1" type="ORF">MLD38_028906</name>
</gene>
<reference evidence="2" key="1">
    <citation type="journal article" date="2023" name="Front. Plant Sci.">
        <title>Chromosomal-level genome assembly of Melastoma candidum provides insights into trichome evolution.</title>
        <authorList>
            <person name="Zhong Y."/>
            <person name="Wu W."/>
            <person name="Sun C."/>
            <person name="Zou P."/>
            <person name="Liu Y."/>
            <person name="Dai S."/>
            <person name="Zhou R."/>
        </authorList>
    </citation>
    <scope>NUCLEOTIDE SEQUENCE [LARGE SCALE GENOMIC DNA]</scope>
</reference>
<keyword evidence="2" id="KW-1185">Reference proteome</keyword>
<comment type="caution">
    <text evidence="1">The sequence shown here is derived from an EMBL/GenBank/DDBJ whole genome shotgun (WGS) entry which is preliminary data.</text>
</comment>